<keyword evidence="11" id="KW-0433">Leucine-rich repeat</keyword>
<evidence type="ECO:0000256" key="25">
    <source>
        <dbReference type="ARBA" id="ARBA00047899"/>
    </source>
</evidence>
<feature type="transmembrane region" description="Helical" evidence="28">
    <location>
        <begin position="644"/>
        <end position="667"/>
    </location>
</feature>
<evidence type="ECO:0000256" key="19">
    <source>
        <dbReference type="ARBA" id="ARBA00022821"/>
    </source>
</evidence>
<dbReference type="PROSITE" id="PS00107">
    <property type="entry name" value="PROTEIN_KINASE_ATP"/>
    <property type="match status" value="2"/>
</dbReference>
<dbReference type="GO" id="GO:0005886">
    <property type="term" value="C:plasma membrane"/>
    <property type="evidence" value="ECO:0007669"/>
    <property type="project" value="UniProtKB-SubCell"/>
</dbReference>
<feature type="binding site" evidence="27">
    <location>
        <position position="732"/>
    </location>
    <ligand>
        <name>ATP</name>
        <dbReference type="ChEBI" id="CHEBI:30616"/>
    </ligand>
</feature>
<dbReference type="InterPro" id="IPR013320">
    <property type="entry name" value="ConA-like_dom_sf"/>
</dbReference>
<keyword evidence="14 29" id="KW-0732">Signal</keyword>
<evidence type="ECO:0000256" key="9">
    <source>
        <dbReference type="ARBA" id="ARBA00022527"/>
    </source>
</evidence>
<comment type="subcellular location">
    <subcellularLocation>
        <location evidence="1">Cell membrane</location>
        <topology evidence="1">Single-pass membrane protein</topology>
    </subcellularLocation>
    <subcellularLocation>
        <location evidence="2">Membrane</location>
        <topology evidence="2">Single-pass type I membrane protein</topology>
    </subcellularLocation>
</comment>
<evidence type="ECO:0000256" key="2">
    <source>
        <dbReference type="ARBA" id="ARBA00004479"/>
    </source>
</evidence>
<dbReference type="Gene3D" id="3.80.10.10">
    <property type="entry name" value="Ribonuclease Inhibitor"/>
    <property type="match status" value="3"/>
</dbReference>
<feature type="chain" id="PRO_5041657524" description="non-specific serine/threonine protein kinase" evidence="29">
    <location>
        <begin position="22"/>
        <end position="2173"/>
    </location>
</feature>
<evidence type="ECO:0000256" key="8">
    <source>
        <dbReference type="ARBA" id="ARBA00022475"/>
    </source>
</evidence>
<dbReference type="SUPFAM" id="SSF49899">
    <property type="entry name" value="Concanavalin A-like lectins/glucanases"/>
    <property type="match status" value="1"/>
</dbReference>
<evidence type="ECO:0000256" key="5">
    <source>
        <dbReference type="ARBA" id="ARBA00008684"/>
    </source>
</evidence>
<dbReference type="InterPro" id="IPR003959">
    <property type="entry name" value="ATPase_AAA_core"/>
</dbReference>
<dbReference type="Pfam" id="PF00560">
    <property type="entry name" value="LRR_1"/>
    <property type="match status" value="4"/>
</dbReference>
<dbReference type="InterPro" id="IPR011009">
    <property type="entry name" value="Kinase-like_dom_sf"/>
</dbReference>
<dbReference type="CDD" id="cd06899">
    <property type="entry name" value="lectin_legume_LecRK_Arcelin_ConA"/>
    <property type="match status" value="1"/>
</dbReference>
<dbReference type="InterPro" id="IPR000719">
    <property type="entry name" value="Prot_kinase_dom"/>
</dbReference>
<dbReference type="PROSITE" id="PS00108">
    <property type="entry name" value="PROTEIN_KINASE_ST"/>
    <property type="match status" value="2"/>
</dbReference>
<dbReference type="GO" id="GO:0016887">
    <property type="term" value="F:ATP hydrolysis activity"/>
    <property type="evidence" value="ECO:0007669"/>
    <property type="project" value="InterPro"/>
</dbReference>
<feature type="transmembrane region" description="Helical" evidence="28">
    <location>
        <begin position="1729"/>
        <end position="1750"/>
    </location>
</feature>
<dbReference type="InterPro" id="IPR048571">
    <property type="entry name" value="RuBisCO_activase_AAA_helical"/>
</dbReference>
<keyword evidence="10" id="KW-0597">Phosphoprotein</keyword>
<evidence type="ECO:0000256" key="10">
    <source>
        <dbReference type="ARBA" id="ARBA00022553"/>
    </source>
</evidence>
<proteinExistence type="inferred from homology"/>
<dbReference type="Pfam" id="PF23598">
    <property type="entry name" value="LRR_14"/>
    <property type="match status" value="1"/>
</dbReference>
<evidence type="ECO:0000256" key="23">
    <source>
        <dbReference type="ARBA" id="ARBA00023170"/>
    </source>
</evidence>
<keyword evidence="20 27" id="KW-0067">ATP-binding</keyword>
<feature type="domain" description="Protein kinase" evidence="30">
    <location>
        <begin position="704"/>
        <end position="980"/>
    </location>
</feature>
<comment type="catalytic activity">
    <reaction evidence="25">
        <text>L-threonyl-[protein] + ATP = O-phospho-L-threonyl-[protein] + ADP + H(+)</text>
        <dbReference type="Rhea" id="RHEA:46608"/>
        <dbReference type="Rhea" id="RHEA-COMP:11060"/>
        <dbReference type="Rhea" id="RHEA-COMP:11605"/>
        <dbReference type="ChEBI" id="CHEBI:15378"/>
        <dbReference type="ChEBI" id="CHEBI:30013"/>
        <dbReference type="ChEBI" id="CHEBI:30616"/>
        <dbReference type="ChEBI" id="CHEBI:61977"/>
        <dbReference type="ChEBI" id="CHEBI:456216"/>
        <dbReference type="EC" id="2.7.11.1"/>
    </reaction>
</comment>
<feature type="signal peptide" evidence="29">
    <location>
        <begin position="1"/>
        <end position="21"/>
    </location>
</feature>
<evidence type="ECO:0000256" key="15">
    <source>
        <dbReference type="ARBA" id="ARBA00022734"/>
    </source>
</evidence>
<organism evidence="31 32">
    <name type="scientific">Escallonia rubra</name>
    <dbReference type="NCBI Taxonomy" id="112253"/>
    <lineage>
        <taxon>Eukaryota</taxon>
        <taxon>Viridiplantae</taxon>
        <taxon>Streptophyta</taxon>
        <taxon>Embryophyta</taxon>
        <taxon>Tracheophyta</taxon>
        <taxon>Spermatophyta</taxon>
        <taxon>Magnoliopsida</taxon>
        <taxon>eudicotyledons</taxon>
        <taxon>Gunneridae</taxon>
        <taxon>Pentapetalae</taxon>
        <taxon>asterids</taxon>
        <taxon>campanulids</taxon>
        <taxon>Escalloniales</taxon>
        <taxon>Escalloniaceae</taxon>
        <taxon>Escallonia</taxon>
    </lineage>
</organism>
<dbReference type="InterPro" id="IPR013210">
    <property type="entry name" value="LRR_N_plant-typ"/>
</dbReference>
<keyword evidence="15" id="KW-0430">Lectin</keyword>
<keyword evidence="16" id="KW-0677">Repeat</keyword>
<dbReference type="FunFam" id="3.30.200.20:FF:000661">
    <property type="entry name" value="Serine-threonine protein kinase plant-type"/>
    <property type="match status" value="1"/>
</dbReference>
<feature type="domain" description="Protein kinase" evidence="30">
    <location>
        <begin position="1833"/>
        <end position="2109"/>
    </location>
</feature>
<evidence type="ECO:0000256" key="13">
    <source>
        <dbReference type="ARBA" id="ARBA00022692"/>
    </source>
</evidence>
<protein>
    <recommendedName>
        <fullName evidence="7">non-specific serine/threonine protein kinase</fullName>
        <ecNumber evidence="7">2.7.11.1</ecNumber>
    </recommendedName>
</protein>
<dbReference type="EMBL" id="JAVXUO010002530">
    <property type="protein sequence ID" value="KAK2972322.1"/>
    <property type="molecule type" value="Genomic_DNA"/>
</dbReference>
<keyword evidence="13 28" id="KW-0812">Transmembrane</keyword>
<dbReference type="InterPro" id="IPR001611">
    <property type="entry name" value="Leu-rich_rpt"/>
</dbReference>
<keyword evidence="19" id="KW-0611">Plant defense</keyword>
<evidence type="ECO:0000256" key="7">
    <source>
        <dbReference type="ARBA" id="ARBA00012513"/>
    </source>
</evidence>
<dbReference type="Pfam" id="PF00004">
    <property type="entry name" value="AAA"/>
    <property type="match status" value="1"/>
</dbReference>
<name>A0AA88QMC1_9ASTE</name>
<dbReference type="GO" id="GO:0030246">
    <property type="term" value="F:carbohydrate binding"/>
    <property type="evidence" value="ECO:0007669"/>
    <property type="project" value="UniProtKB-KW"/>
</dbReference>
<evidence type="ECO:0000256" key="1">
    <source>
        <dbReference type="ARBA" id="ARBA00004162"/>
    </source>
</evidence>
<evidence type="ECO:0000313" key="31">
    <source>
        <dbReference type="EMBL" id="KAK2972322.1"/>
    </source>
</evidence>
<dbReference type="Gene3D" id="3.40.50.300">
    <property type="entry name" value="P-loop containing nucleotide triphosphate hydrolases"/>
    <property type="match status" value="1"/>
</dbReference>
<sequence length="2173" mass="239311">MEATTFIISFALSALLHHSLALRPHLDNSTDQDALLSFKFHVTSDPNGVLDTWNQNSSICTWHGVLCSSTKNRVTGLTLANMTLTAAISPYITNLSFLRVLDLKDNSFHGMIPVEIGKLRRLETLILASNNIDGVIPSSLSGCSRLKVIDLSENHLEGTIPSGLGNLLILQDLSFAKNNLTGIIPSSLGNLSSLRTLVLKSNYLHGPIPVELGRLNNLLQLHIGDNHVSGEVPSSIFNLSSLIFMIFATNELSGHLPSNSFTALPSLTNLLLGGNLFQGNIPMSFPNATNLQRVDFSNNQYSGLVPSLWNLHNLRFLNFEINQLVSEGEHGLKFITSLTNLTFLEVFSVASNHFTGMLPSSIAKLSSQLTMLVMGGNHFEGNIPEGIGNLGSLTQLSLESNSLSGKIPSTIVNLQNLQNLFLDLNFLSGSIPESLGNLSQLYEMGLSRNNFTGTIPSRLSNCQHLQFLDLSMNGLSGKIPKEIFSFSNLGTLINFSSNSLNGNLPPEIQSLKMVQDLDFSKNKLSGSIQPTIGECSNLLYLDLSTNSFQGHIPTSLPNLKGLEYIDLSSNNLSGSIPSLGNLQYLQLLNLSENKLQGEVPSQGVFLNASGVFLDGNPELCGGVADLGLPKCTITRSHSGRSQGLLIASSAATIVTLTVFVFLVMLFLKRKRTRRQSSTETEVITFYGDHSLYTYHNIKRATNNFDVENLVGRGSFGHVYKGVLGDGMVAAIKVFDMDQRGAFKSFLAECEALRNIRHRNLVRIISACSTPTFKALVLQFMPNGSMETWLHQNSEHPRQGLSLKQRLEIAIDVASAMEYLHHQCQTPVVHCDLKPSNVLLDQNMTAHVVDFGLARMLHGTAFDDCMSSTIMLRGSIGYIAPEYGFGGKVSVKGDIYSYGILLLDMLTGKKATGEIFSGELNLQKWVQTALSGRVKEILDDGLTNCILWDDVQLVSMVEIGVLCASDRAEERPEMRQVSSVLSKIRRMIIKLIEDMESVISSQYCRSFNINQGKSLVQFCLNCSNAGTAVPSSAFFGNSSKRLSSKATIPKISSGRFKAVAEVDEEKQTTTDRWRGLAYDTSDDQQDITRGKGMVDSLFQSSANSGTHFAVMSSHDYLSAGLRKYNLDNNMDGLYIAPAFMDKLVVHIAKNFMSLPNIKVPLILGVWGGKGQGKSFQCELVFAKMGINPIMMSAGELESGNAGEPAKLIRQRYREAADNIKKGKMCVLFINDLDAGAGRLGGTTQYTVNNQMVNATLMNIADSPTNVQLPGMYNKQENPRVPIIVTGNDFSTLYAPLIRDGRMEKFYWAPNREDRIGVCTGIFRTDDVPKEDIVKLVDTFPGQSIGKLHLKVVFSKDSNVKAIYTLYDQDFFGAVRARVYDDEIRNWISCVGVENVGRRLVNSKEGPPTFDQPKMSLGKLLEYGNMLVQEQENVKRVQLADKYLKEAALGDANEDAIENGTFYKVHNLSFSVDSVTVKFHLLGLNITTVHRDALHFRAHLLETIFFLVPCFSQVNDFVYAGFDDPNPNITLYGVAQIEKNGILQLTNQSGRLKGHAFYPKPFQFKNSTTGKAFSFSTSFAFAIVPEYPKLGGHGLAFTLSPSKDFAQSALPRQYLGLFNATNIGNFSNHLFAVEFDTVQDFEFGDINDNHVGIDINSLQSNQSSKAAYVTGDGLVQQDLNLKSGKTIVAWIEYDSISNFINVTISPSSSKPMLPILSYHVDLSEIVQENMYIGFSASTGLLASSHCILGWSFKMNGNTQFLHLNSLPSLPGTKKKHTGFIIGVSILAVFVALASIFIVIYVIKKIKNMDVIEAWELEIGPQRYSYQQLKKATRGFKESEQLGCGGFGKVYKGKLRDSKTEVAVKRISHESKQGLREFVSEIASIGRLRHRNLVQLMGWCRRRADLLLVYDYMPHGSLDKFLFGESEMVLSWEQRFSIIKGVASGLLYLHEGYEQIVIHRDIKASNVLLDGELNGRLGDFGLARLYDHGGNPSTTRVVGTLGYLAPELPRTGRATTGSDVFAFGAICLEVVCGRRPIEPKAVPEELVLVDWVWHKWVEEKVLDVVDSRLKGVFDENEVVMVLKLGLMCSNNAPSARPSMRQVVRYLEGEVGLPEAVRAPDGGKGGSVEGFDDCMHSYASSSLENVHSNSFMANADLSFASISTSPLSLLYNKREAR</sequence>
<accession>A0AA88QMC1</accession>
<gene>
    <name evidence="31" type="ORF">RJ640_014380</name>
</gene>
<dbReference type="SUPFAM" id="SSF52058">
    <property type="entry name" value="L domain-like"/>
    <property type="match status" value="2"/>
</dbReference>
<keyword evidence="17 27" id="KW-0547">Nucleotide-binding</keyword>
<evidence type="ECO:0000256" key="20">
    <source>
        <dbReference type="ARBA" id="ARBA00022840"/>
    </source>
</evidence>
<evidence type="ECO:0000256" key="4">
    <source>
        <dbReference type="ARBA" id="ARBA00008536"/>
    </source>
</evidence>
<comment type="caution">
    <text evidence="31">The sequence shown here is derived from an EMBL/GenBank/DDBJ whole genome shotgun (WGS) entry which is preliminary data.</text>
</comment>
<dbReference type="SUPFAM" id="SSF56112">
    <property type="entry name" value="Protein kinase-like (PK-like)"/>
    <property type="match status" value="2"/>
</dbReference>
<dbReference type="Pfam" id="PF07714">
    <property type="entry name" value="PK_Tyr_Ser-Thr"/>
    <property type="match status" value="1"/>
</dbReference>
<dbReference type="Pfam" id="PF00069">
    <property type="entry name" value="Pkinase"/>
    <property type="match status" value="1"/>
</dbReference>
<feature type="binding site" evidence="27">
    <location>
        <position position="1862"/>
    </location>
    <ligand>
        <name>ATP</name>
        <dbReference type="ChEBI" id="CHEBI:30616"/>
    </ligand>
</feature>
<evidence type="ECO:0000256" key="27">
    <source>
        <dbReference type="PROSITE-ProRule" id="PRU10141"/>
    </source>
</evidence>
<dbReference type="PROSITE" id="PS51450">
    <property type="entry name" value="LRR"/>
    <property type="match status" value="1"/>
</dbReference>
<evidence type="ECO:0000256" key="14">
    <source>
        <dbReference type="ARBA" id="ARBA00022729"/>
    </source>
</evidence>
<dbReference type="Gene3D" id="1.10.8.1070">
    <property type="match status" value="1"/>
</dbReference>
<dbReference type="PANTHER" id="PTHR48053">
    <property type="entry name" value="LEUCINE RICH REPEAT FAMILY PROTEIN, EXPRESSED"/>
    <property type="match status" value="1"/>
</dbReference>
<dbReference type="FunFam" id="3.80.10.10:FF:000095">
    <property type="entry name" value="LRR receptor-like serine/threonine-protein kinase GSO1"/>
    <property type="match status" value="1"/>
</dbReference>
<dbReference type="InterPro" id="IPR032675">
    <property type="entry name" value="LRR_dom_sf"/>
</dbReference>
<comment type="similarity">
    <text evidence="4">In the N-terminal section; belongs to the leguminous lectin family.</text>
</comment>
<dbReference type="FunFam" id="3.30.200.20:FF:000112">
    <property type="entry name" value="Lectin-domain containing receptor kinase A4.3"/>
    <property type="match status" value="1"/>
</dbReference>
<dbReference type="InterPro" id="IPR051716">
    <property type="entry name" value="Plant_RL_S/T_kinase"/>
</dbReference>
<dbReference type="Pfam" id="PF08263">
    <property type="entry name" value="LRRNT_2"/>
    <property type="match status" value="1"/>
</dbReference>
<comment type="similarity">
    <text evidence="3">Belongs to the protein kinase superfamily. TKL Ser/Thr protein kinase family. ROCO subfamily.</text>
</comment>
<comment type="similarity">
    <text evidence="5">Belongs to the protein kinase superfamily. Ser/Thr protein kinase family.</text>
</comment>
<comment type="catalytic activity">
    <reaction evidence="26">
        <text>L-seryl-[protein] + ATP = O-phospho-L-seryl-[protein] + ADP + H(+)</text>
        <dbReference type="Rhea" id="RHEA:17989"/>
        <dbReference type="Rhea" id="RHEA-COMP:9863"/>
        <dbReference type="Rhea" id="RHEA-COMP:11604"/>
        <dbReference type="ChEBI" id="CHEBI:15378"/>
        <dbReference type="ChEBI" id="CHEBI:29999"/>
        <dbReference type="ChEBI" id="CHEBI:30616"/>
        <dbReference type="ChEBI" id="CHEBI:83421"/>
        <dbReference type="ChEBI" id="CHEBI:456216"/>
        <dbReference type="EC" id="2.7.11.1"/>
    </reaction>
</comment>
<dbReference type="Gene3D" id="3.30.200.20">
    <property type="entry name" value="Phosphorylase Kinase, domain 1"/>
    <property type="match status" value="2"/>
</dbReference>
<keyword evidence="22 28" id="KW-0472">Membrane</keyword>
<evidence type="ECO:0000256" key="12">
    <source>
        <dbReference type="ARBA" id="ARBA00022679"/>
    </source>
</evidence>
<dbReference type="InterPro" id="IPR003591">
    <property type="entry name" value="Leu-rich_rpt_typical-subtyp"/>
</dbReference>
<evidence type="ECO:0000256" key="28">
    <source>
        <dbReference type="SAM" id="Phobius"/>
    </source>
</evidence>
<dbReference type="Pfam" id="PF00139">
    <property type="entry name" value="Lectin_legB"/>
    <property type="match status" value="1"/>
</dbReference>
<dbReference type="GO" id="GO:0005524">
    <property type="term" value="F:ATP binding"/>
    <property type="evidence" value="ECO:0007669"/>
    <property type="project" value="UniProtKB-UniRule"/>
</dbReference>
<dbReference type="FunFam" id="3.40.50.300:FF:000258">
    <property type="entry name" value="Ribulose bisphosphate carboxylase/oxygenase activase, chloroplastic"/>
    <property type="match status" value="1"/>
</dbReference>
<keyword evidence="12" id="KW-0808">Transferase</keyword>
<dbReference type="PANTHER" id="PTHR48053:SF126">
    <property type="entry name" value="MDIS1-INTERACTING RECEPTOR LIKE KINASE 2-LIKE ISOFORM X1"/>
    <property type="match status" value="1"/>
</dbReference>
<dbReference type="InterPro" id="IPR055414">
    <property type="entry name" value="LRR_R13L4/SHOC2-like"/>
</dbReference>
<evidence type="ECO:0000256" key="16">
    <source>
        <dbReference type="ARBA" id="ARBA00022737"/>
    </source>
</evidence>
<evidence type="ECO:0000256" key="29">
    <source>
        <dbReference type="SAM" id="SignalP"/>
    </source>
</evidence>
<dbReference type="InterPro" id="IPR001245">
    <property type="entry name" value="Ser-Thr/Tyr_kinase_cat_dom"/>
</dbReference>
<evidence type="ECO:0000256" key="22">
    <source>
        <dbReference type="ARBA" id="ARBA00023136"/>
    </source>
</evidence>
<evidence type="ECO:0000256" key="18">
    <source>
        <dbReference type="ARBA" id="ARBA00022777"/>
    </source>
</evidence>
<evidence type="ECO:0000313" key="32">
    <source>
        <dbReference type="Proteomes" id="UP001187471"/>
    </source>
</evidence>
<dbReference type="FunFam" id="1.10.510.10:FF:000108">
    <property type="entry name" value="L-type lectin-domain containing receptor kinase S.4"/>
    <property type="match status" value="1"/>
</dbReference>
<evidence type="ECO:0000256" key="26">
    <source>
        <dbReference type="ARBA" id="ARBA00048679"/>
    </source>
</evidence>
<dbReference type="EC" id="2.7.11.1" evidence="7"/>
<evidence type="ECO:0000256" key="21">
    <source>
        <dbReference type="ARBA" id="ARBA00022989"/>
    </source>
</evidence>
<comment type="similarity">
    <text evidence="6">In the C-terminal section; belongs to the protein kinase superfamily. Ser/Thr protein kinase family.</text>
</comment>
<evidence type="ECO:0000256" key="17">
    <source>
        <dbReference type="ARBA" id="ARBA00022741"/>
    </source>
</evidence>
<keyword evidence="23" id="KW-0675">Receptor</keyword>
<keyword evidence="32" id="KW-1185">Reference proteome</keyword>
<dbReference type="SUPFAM" id="SSF52540">
    <property type="entry name" value="P-loop containing nucleoside triphosphate hydrolases"/>
    <property type="match status" value="1"/>
</dbReference>
<dbReference type="FunFam" id="1.10.510.10:FF:000358">
    <property type="entry name" value="Putative leucine-rich repeat receptor-like serine/threonine-protein kinase"/>
    <property type="match status" value="1"/>
</dbReference>
<keyword evidence="9" id="KW-0723">Serine/threonine-protein kinase</keyword>
<dbReference type="GO" id="GO:0002229">
    <property type="term" value="P:defense response to oomycetes"/>
    <property type="evidence" value="ECO:0007669"/>
    <property type="project" value="UniProtKB-ARBA"/>
</dbReference>
<dbReference type="Proteomes" id="UP001187471">
    <property type="component" value="Unassembled WGS sequence"/>
</dbReference>
<dbReference type="Gene3D" id="1.10.510.10">
    <property type="entry name" value="Transferase(Phosphotransferase) domain 1"/>
    <property type="match status" value="2"/>
</dbReference>
<evidence type="ECO:0000256" key="24">
    <source>
        <dbReference type="ARBA" id="ARBA00023180"/>
    </source>
</evidence>
<dbReference type="SMART" id="SM00369">
    <property type="entry name" value="LRR_TYP"/>
    <property type="match status" value="7"/>
</dbReference>
<dbReference type="InterPro" id="IPR008271">
    <property type="entry name" value="Ser/Thr_kinase_AS"/>
</dbReference>
<dbReference type="GO" id="GO:0042742">
    <property type="term" value="P:defense response to bacterium"/>
    <property type="evidence" value="ECO:0007669"/>
    <property type="project" value="UniProtKB-ARBA"/>
</dbReference>
<dbReference type="InterPro" id="IPR027417">
    <property type="entry name" value="P-loop_NTPase"/>
</dbReference>
<dbReference type="FunFam" id="2.60.120.200:FF:000086">
    <property type="entry name" value="L-type lectin-domain containing receptor kinase S.4"/>
    <property type="match status" value="1"/>
</dbReference>
<keyword evidence="21 28" id="KW-1133">Transmembrane helix</keyword>
<reference evidence="31" key="1">
    <citation type="submission" date="2022-12" db="EMBL/GenBank/DDBJ databases">
        <title>Draft genome assemblies for two species of Escallonia (Escalloniales).</title>
        <authorList>
            <person name="Chanderbali A."/>
            <person name="Dervinis C."/>
            <person name="Anghel I."/>
            <person name="Soltis D."/>
            <person name="Soltis P."/>
            <person name="Zapata F."/>
        </authorList>
    </citation>
    <scope>NUCLEOTIDE SEQUENCE</scope>
    <source>
        <strain evidence="31">UCBG92.1500</strain>
        <tissue evidence="31">Leaf</tissue>
    </source>
</reference>
<keyword evidence="24" id="KW-0325">Glycoprotein</keyword>
<dbReference type="InterPro" id="IPR017441">
    <property type="entry name" value="Protein_kinase_ATP_BS"/>
</dbReference>
<dbReference type="FunFam" id="3.80.10.10:FF:000288">
    <property type="entry name" value="LRR receptor-like serine/threonine-protein kinase EFR"/>
    <property type="match status" value="1"/>
</dbReference>
<dbReference type="Pfam" id="PF21228">
    <property type="entry name" value="RuBisCO_activase_AAA_helical"/>
    <property type="match status" value="2"/>
</dbReference>
<dbReference type="GO" id="GO:0004674">
    <property type="term" value="F:protein serine/threonine kinase activity"/>
    <property type="evidence" value="ECO:0007669"/>
    <property type="project" value="UniProtKB-KW"/>
</dbReference>
<dbReference type="PROSITE" id="PS50011">
    <property type="entry name" value="PROTEIN_KINASE_DOM"/>
    <property type="match status" value="2"/>
</dbReference>
<evidence type="ECO:0000259" key="30">
    <source>
        <dbReference type="PROSITE" id="PS50011"/>
    </source>
</evidence>
<dbReference type="SMART" id="SM00220">
    <property type="entry name" value="S_TKc"/>
    <property type="match status" value="2"/>
</dbReference>
<dbReference type="InterPro" id="IPR001220">
    <property type="entry name" value="Legume_lectin_dom"/>
</dbReference>
<keyword evidence="18" id="KW-0418">Kinase</keyword>
<evidence type="ECO:0000256" key="3">
    <source>
        <dbReference type="ARBA" id="ARBA00008171"/>
    </source>
</evidence>
<dbReference type="CDD" id="cd14066">
    <property type="entry name" value="STKc_IRAK"/>
    <property type="match status" value="2"/>
</dbReference>
<evidence type="ECO:0000256" key="6">
    <source>
        <dbReference type="ARBA" id="ARBA00010217"/>
    </source>
</evidence>
<evidence type="ECO:0000256" key="11">
    <source>
        <dbReference type="ARBA" id="ARBA00022614"/>
    </source>
</evidence>
<dbReference type="Gene3D" id="2.60.120.200">
    <property type="match status" value="1"/>
</dbReference>
<keyword evidence="8" id="KW-1003">Cell membrane</keyword>
<feature type="transmembrane region" description="Helical" evidence="28">
    <location>
        <begin position="1777"/>
        <end position="1800"/>
    </location>
</feature>